<feature type="region of interest" description="Disordered" evidence="1">
    <location>
        <begin position="106"/>
        <end position="133"/>
    </location>
</feature>
<sequence>MAVGKIFSDGAGANRWAHIYVEKEIHSRVNDLLNRIVYGRNRGGVCLQGGRKSHCTDGVRTHDDPNDKATSKWKSYDKIAVDLLKEYIRAFHREKKNGRLVVCKGEPSNGEKKAEGKEKKVSNTNECANGRSVNKHGDLPMVQLIKHTDRLILKKKQPSKNLPDDSNSRMNTTVHLNHLQYIWLKHTMIIFKLLIESNLRVEEKRKSEMTTTVLALLKRTLRGMPRGCPEDGSTRVDTLLHWAYLLSKVNMVDKELIIQMCHFFQNGVKTLSSLNKFYLLSCMTNFHSLSKKFLRVGNYLQGYFYNLLRMELGGHAKEGSKPTYASTPSFYRTDESTTTVTAHSTFCTSELCQVLFKQKKHLTHLDRTILKNVLNGEVTNYGKVTPPFFKFIVKLGDRELQQFLFDRIIEHVELYEQTELNNVLGSFLKREGLRKKSQGKLAKGEIHQATDQDEEFSTLVHILLEADLHNMNLKHVSYLYVYINRLLKKELRRITWWRSGKAMQEGECVGQASYTQSGSTKREDEVDTNPPQPFEQICEGQDFHEVDLHDGNPHRGNISLMNQVNEKIILTLEKKMYYIKMNNLVTLMYNTCPIISPKQISFLEVCFAHLVEEKYVTFNLAKMYRSLYNRFVHSGMCKSPKWEIGINGEKCLNQSSISNGENANWIHAAAPQYGEKMEKIFSYLKERYYLKREQDLGDISTCTILLNLCQKFLQDMLVYSFHRLQWWGYLRCSGAAAVLDLVQHIYTHLHFVIVSTRWGVEEKGVKDDCYEDGYDDEEEHRPLRRNQFELALLYGRNIVSHMGAYVDSVESASRFWGSSEDCVTVGHFNSSSHVLNEMNNSGGKNMPRGTTPNGVAQYSDQDLPNDPIDVQNVRHLMHYVNYVCFCIRERMEKVEGEKTWGKSKPERPHRFITNAFTK</sequence>
<name>A0A1B1DV14_9APIC</name>
<dbReference type="GeneID" id="30907495"/>
<evidence type="ECO:0000313" key="2">
    <source>
        <dbReference type="EMBL" id="ANQ06602.1"/>
    </source>
</evidence>
<dbReference type="EMBL" id="CP016242">
    <property type="protein sequence ID" value="ANQ06602.1"/>
    <property type="molecule type" value="Genomic_DNA"/>
</dbReference>
<feature type="region of interest" description="Disordered" evidence="1">
    <location>
        <begin position="899"/>
        <end position="918"/>
    </location>
</feature>
<feature type="compositionally biased region" description="Basic and acidic residues" evidence="1">
    <location>
        <begin position="109"/>
        <end position="121"/>
    </location>
</feature>
<feature type="compositionally biased region" description="Basic and acidic residues" evidence="1">
    <location>
        <begin position="899"/>
        <end position="909"/>
    </location>
</feature>
<dbReference type="KEGG" id="pcot:PCOAH_00007720"/>
<dbReference type="RefSeq" id="XP_019913297.1">
    <property type="nucleotide sequence ID" value="XM_020057582.1"/>
</dbReference>
<dbReference type="VEuPathDB" id="PlasmoDB:PCOAH_00007720"/>
<reference evidence="3" key="1">
    <citation type="submission" date="2016-06" db="EMBL/GenBank/DDBJ databases">
        <title>First high quality genome sequence of Plasmodium coatneyi using continuous long reads from single molecule, real-time sequencing.</title>
        <authorList>
            <person name="Chien J.-T."/>
            <person name="Pakala S.B."/>
            <person name="Geraldo J.A."/>
            <person name="Lapp S.A."/>
            <person name="Barnwell J.W."/>
            <person name="Kissinger J.C."/>
            <person name="Galinski M.R."/>
            <person name="Humphrey J.C."/>
        </authorList>
    </citation>
    <scope>NUCLEOTIDE SEQUENCE [LARGE SCALE GENOMIC DNA]</scope>
    <source>
        <strain evidence="3">Hackeri</strain>
    </source>
</reference>
<protein>
    <submittedName>
        <fullName evidence="2">Uncharacterized protein</fullName>
    </submittedName>
</protein>
<keyword evidence="3" id="KW-1185">Reference proteome</keyword>
<evidence type="ECO:0000256" key="1">
    <source>
        <dbReference type="SAM" id="MobiDB-lite"/>
    </source>
</evidence>
<dbReference type="AlphaFoldDB" id="A0A1B1DV14"/>
<dbReference type="Proteomes" id="UP000092716">
    <property type="component" value="Chromosome 4"/>
</dbReference>
<accession>A0A1B1DV14</accession>
<evidence type="ECO:0000313" key="3">
    <source>
        <dbReference type="Proteomes" id="UP000092716"/>
    </source>
</evidence>
<gene>
    <name evidence="2" type="ORF">PCOAH_00007720</name>
</gene>
<dbReference type="OrthoDB" id="370027at2759"/>
<proteinExistence type="predicted"/>
<organism evidence="2 3">
    <name type="scientific">Plasmodium coatneyi</name>
    <dbReference type="NCBI Taxonomy" id="208452"/>
    <lineage>
        <taxon>Eukaryota</taxon>
        <taxon>Sar</taxon>
        <taxon>Alveolata</taxon>
        <taxon>Apicomplexa</taxon>
        <taxon>Aconoidasida</taxon>
        <taxon>Haemosporida</taxon>
        <taxon>Plasmodiidae</taxon>
        <taxon>Plasmodium</taxon>
    </lineage>
</organism>